<dbReference type="GO" id="GO:0005794">
    <property type="term" value="C:Golgi apparatus"/>
    <property type="evidence" value="ECO:0007669"/>
    <property type="project" value="TreeGrafter"/>
</dbReference>
<dbReference type="Gene3D" id="3.40.50.300">
    <property type="entry name" value="P-loop containing nucleotide triphosphate hydrolases"/>
    <property type="match status" value="1"/>
</dbReference>
<feature type="binding site" evidence="3">
    <location>
        <begin position="24"/>
        <end position="31"/>
    </location>
    <ligand>
        <name>GTP</name>
        <dbReference type="ChEBI" id="CHEBI:37565"/>
    </ligand>
</feature>
<dbReference type="GO" id="GO:0006886">
    <property type="term" value="P:intracellular protein transport"/>
    <property type="evidence" value="ECO:0007669"/>
    <property type="project" value="TreeGrafter"/>
</dbReference>
<feature type="binding site" evidence="3">
    <location>
        <begin position="132"/>
        <end position="135"/>
    </location>
    <ligand>
        <name>GTP</name>
        <dbReference type="ChEBI" id="CHEBI:37565"/>
    </ligand>
</feature>
<dbReference type="PANTHER" id="PTHR45909:SF1">
    <property type="entry name" value="ADP-RIBOSYLATION FACTOR-RELATED PROTEIN 1"/>
    <property type="match status" value="1"/>
</dbReference>
<dbReference type="GO" id="GO:0034067">
    <property type="term" value="P:protein localization to Golgi apparatus"/>
    <property type="evidence" value="ECO:0007669"/>
    <property type="project" value="TreeGrafter"/>
</dbReference>
<feature type="binding site" evidence="3">
    <location>
        <position position="76"/>
    </location>
    <ligand>
        <name>GTP</name>
        <dbReference type="ChEBI" id="CHEBI:37565"/>
    </ligand>
</feature>
<evidence type="ECO:0000256" key="5">
    <source>
        <dbReference type="RuleBase" id="RU003925"/>
    </source>
</evidence>
<dbReference type="SMART" id="SM00177">
    <property type="entry name" value="ARF"/>
    <property type="match status" value="1"/>
</dbReference>
<feature type="binding site" evidence="4">
    <location>
        <position position="54"/>
    </location>
    <ligand>
        <name>Mg(2+)</name>
        <dbReference type="ChEBI" id="CHEBI:18420"/>
    </ligand>
</feature>
<keyword evidence="7" id="KW-1185">Reference proteome</keyword>
<dbReference type="InterPro" id="IPR024156">
    <property type="entry name" value="Small_GTPase_ARF"/>
</dbReference>
<evidence type="ECO:0000313" key="6">
    <source>
        <dbReference type="EMBL" id="OMJ75429.1"/>
    </source>
</evidence>
<dbReference type="GO" id="GO:0005525">
    <property type="term" value="F:GTP binding"/>
    <property type="evidence" value="ECO:0007669"/>
    <property type="project" value="UniProtKB-KW"/>
</dbReference>
<dbReference type="GO" id="GO:0003924">
    <property type="term" value="F:GTPase activity"/>
    <property type="evidence" value="ECO:0007669"/>
    <property type="project" value="InterPro"/>
</dbReference>
<dbReference type="GO" id="GO:0046872">
    <property type="term" value="F:metal ion binding"/>
    <property type="evidence" value="ECO:0007669"/>
    <property type="project" value="UniProtKB-KW"/>
</dbReference>
<comment type="caution">
    <text evidence="6">The sequence shown here is derived from an EMBL/GenBank/DDBJ whole genome shotgun (WGS) entry which is preliminary data.</text>
</comment>
<proteinExistence type="inferred from homology"/>
<dbReference type="Proteomes" id="UP000187209">
    <property type="component" value="Unassembled WGS sequence"/>
</dbReference>
<dbReference type="SMART" id="SM00178">
    <property type="entry name" value="SAR"/>
    <property type="match status" value="1"/>
</dbReference>
<evidence type="ECO:0000256" key="4">
    <source>
        <dbReference type="PIRSR" id="PIRSR606689-2"/>
    </source>
</evidence>
<dbReference type="SUPFAM" id="SSF52540">
    <property type="entry name" value="P-loop containing nucleoside triphosphate hydrolases"/>
    <property type="match status" value="1"/>
</dbReference>
<accession>A0A1R2BFB2</accession>
<evidence type="ECO:0000256" key="1">
    <source>
        <dbReference type="ARBA" id="ARBA00022741"/>
    </source>
</evidence>
<dbReference type="NCBIfam" id="TIGR00231">
    <property type="entry name" value="small_GTP"/>
    <property type="match status" value="1"/>
</dbReference>
<dbReference type="EMBL" id="MPUH01000691">
    <property type="protein sequence ID" value="OMJ75429.1"/>
    <property type="molecule type" value="Genomic_DNA"/>
</dbReference>
<dbReference type="OrthoDB" id="414781at2759"/>
<dbReference type="InterPro" id="IPR027417">
    <property type="entry name" value="P-loop_NTPase"/>
</dbReference>
<evidence type="ECO:0000313" key="7">
    <source>
        <dbReference type="Proteomes" id="UP000187209"/>
    </source>
</evidence>
<keyword evidence="4" id="KW-0460">Magnesium</keyword>
<reference evidence="6 7" key="1">
    <citation type="submission" date="2016-11" db="EMBL/GenBank/DDBJ databases">
        <title>The macronuclear genome of Stentor coeruleus: a giant cell with tiny introns.</title>
        <authorList>
            <person name="Slabodnick M."/>
            <person name="Ruby J.G."/>
            <person name="Reiff S.B."/>
            <person name="Swart E.C."/>
            <person name="Gosai S."/>
            <person name="Prabakaran S."/>
            <person name="Witkowska E."/>
            <person name="Larue G.E."/>
            <person name="Fisher S."/>
            <person name="Freeman R.M."/>
            <person name="Gunawardena J."/>
            <person name="Chu W."/>
            <person name="Stover N.A."/>
            <person name="Gregory B.D."/>
            <person name="Nowacki M."/>
            <person name="Derisi J."/>
            <person name="Roy S.W."/>
            <person name="Marshall W.F."/>
            <person name="Sood P."/>
        </authorList>
    </citation>
    <scope>NUCLEOTIDE SEQUENCE [LARGE SCALE GENOMIC DNA]</scope>
    <source>
        <strain evidence="6">WM001</strain>
    </source>
</reference>
<protein>
    <submittedName>
        <fullName evidence="6">Uncharacterized protein</fullName>
    </submittedName>
</protein>
<evidence type="ECO:0000256" key="3">
    <source>
        <dbReference type="PIRSR" id="PIRSR606689-1"/>
    </source>
</evidence>
<keyword evidence="4" id="KW-0479">Metal-binding</keyword>
<dbReference type="InterPro" id="IPR005225">
    <property type="entry name" value="Small_GTP-bd"/>
</dbReference>
<keyword evidence="1 3" id="KW-0547">Nucleotide-binding</keyword>
<evidence type="ECO:0000256" key="2">
    <source>
        <dbReference type="ARBA" id="ARBA00023134"/>
    </source>
</evidence>
<dbReference type="AlphaFoldDB" id="A0A1R2BFB2"/>
<comment type="similarity">
    <text evidence="5">Belongs to the small GTPase superfamily. Arf family.</text>
</comment>
<dbReference type="InterPro" id="IPR006689">
    <property type="entry name" value="Small_GTPase_ARF/SAR"/>
</dbReference>
<dbReference type="GO" id="GO:0043001">
    <property type="term" value="P:Golgi to plasma membrane protein transport"/>
    <property type="evidence" value="ECO:0007669"/>
    <property type="project" value="TreeGrafter"/>
</dbReference>
<feature type="binding site" evidence="4">
    <location>
        <position position="31"/>
    </location>
    <ligand>
        <name>Mg(2+)</name>
        <dbReference type="ChEBI" id="CHEBI:18420"/>
    </ligand>
</feature>
<dbReference type="PROSITE" id="PS51417">
    <property type="entry name" value="ARF"/>
    <property type="match status" value="1"/>
</dbReference>
<gene>
    <name evidence="6" type="ORF">SteCoe_25435</name>
</gene>
<keyword evidence="2 3" id="KW-0342">GTP-binding</keyword>
<dbReference type="PANTHER" id="PTHR45909">
    <property type="entry name" value="ADP-RIBOSYLATION FACTOR-RELATED PROTEIN 1"/>
    <property type="match status" value="1"/>
</dbReference>
<dbReference type="Pfam" id="PF00025">
    <property type="entry name" value="Arf"/>
    <property type="match status" value="1"/>
</dbReference>
<name>A0A1R2BFB2_9CILI</name>
<sequence length="169" mass="19418">MFSLITGCWQFMLSKRTVRIILLGIDNSGKTTLFEQLKKRCGQKAMALRKIPSTTGLNIAKINHNNLELVLWDLGGKEGIRDIWANYYSESHVVLYIIDGVDRTRLIEAKEVFQELLKAEELKSKPFHVLINKHDQNNCVSLGFIREYFCLDDVTDHEINVLHISALTQ</sequence>
<dbReference type="PRINTS" id="PR00328">
    <property type="entry name" value="SAR1GTPBP"/>
</dbReference>
<organism evidence="6 7">
    <name type="scientific">Stentor coeruleus</name>
    <dbReference type="NCBI Taxonomy" id="5963"/>
    <lineage>
        <taxon>Eukaryota</taxon>
        <taxon>Sar</taxon>
        <taxon>Alveolata</taxon>
        <taxon>Ciliophora</taxon>
        <taxon>Postciliodesmatophora</taxon>
        <taxon>Heterotrichea</taxon>
        <taxon>Heterotrichida</taxon>
        <taxon>Stentoridae</taxon>
        <taxon>Stentor</taxon>
    </lineage>
</organism>